<dbReference type="Gene3D" id="3.40.50.150">
    <property type="entry name" value="Vaccinia Virus protein VP39"/>
    <property type="match status" value="1"/>
</dbReference>
<dbReference type="PANTHER" id="PTHR43861:SF1">
    <property type="entry name" value="TRANS-ACONITATE 2-METHYLTRANSFERASE"/>
    <property type="match status" value="1"/>
</dbReference>
<reference evidence="4 5" key="1">
    <citation type="submission" date="2018-03" db="EMBL/GenBank/DDBJ databases">
        <title>Genomic Encyclopedia of Type Strains, Phase III (KMG-III): the genomes of soil and plant-associated and newly described type strains.</title>
        <authorList>
            <person name="Whitman W."/>
        </authorList>
    </citation>
    <scope>NUCLEOTIDE SEQUENCE [LARGE SCALE GENOMIC DNA]</scope>
    <source>
        <strain evidence="4 5">CGMCC 1.12700</strain>
    </source>
</reference>
<gene>
    <name evidence="4" type="ORF">B0I18_10442</name>
</gene>
<dbReference type="GO" id="GO:0032259">
    <property type="term" value="P:methylation"/>
    <property type="evidence" value="ECO:0007669"/>
    <property type="project" value="UniProtKB-KW"/>
</dbReference>
<comment type="caution">
    <text evidence="4">The sequence shown here is derived from an EMBL/GenBank/DDBJ whole genome shotgun (WGS) entry which is preliminary data.</text>
</comment>
<organism evidence="4 5">
    <name type="scientific">Taibaiella chishuiensis</name>
    <dbReference type="NCBI Taxonomy" id="1434707"/>
    <lineage>
        <taxon>Bacteria</taxon>
        <taxon>Pseudomonadati</taxon>
        <taxon>Bacteroidota</taxon>
        <taxon>Chitinophagia</taxon>
        <taxon>Chitinophagales</taxon>
        <taxon>Chitinophagaceae</taxon>
        <taxon>Taibaiella</taxon>
    </lineage>
</organism>
<name>A0A2P8D3Z2_9BACT</name>
<sequence length="254" mass="28474">MAWNPGKYNEFKSVRFKPFFDLAALIEDRPGMEAVDLGCGTGEQTAMLAGQFADMHILGIDSSAEMLAEAESFRKTNVSFALQTIEQTITTGKQWDLVFSNAALQWVDNHEQLFPALLARLKPGGQVAIQMPCQEDNLLNRLLYALAGEEPFCTALQGWNRRSPVLSMDDYAQLLFAQGGQEITVLQKVYPLIAASHDDLFQFISGSALIPYLDRLEGPVRDQFVHTFRQRIAATFPVVPALYAFKRILLYAQY</sequence>
<keyword evidence="2 4" id="KW-0808">Transferase</keyword>
<dbReference type="PANTHER" id="PTHR43861">
    <property type="entry name" value="TRANS-ACONITATE 2-METHYLTRANSFERASE-RELATED"/>
    <property type="match status" value="1"/>
</dbReference>
<dbReference type="InterPro" id="IPR029063">
    <property type="entry name" value="SAM-dependent_MTases_sf"/>
</dbReference>
<dbReference type="Pfam" id="PF13649">
    <property type="entry name" value="Methyltransf_25"/>
    <property type="match status" value="1"/>
</dbReference>
<dbReference type="CDD" id="cd02440">
    <property type="entry name" value="AdoMet_MTases"/>
    <property type="match status" value="1"/>
</dbReference>
<evidence type="ECO:0000313" key="4">
    <source>
        <dbReference type="EMBL" id="PSK91948.1"/>
    </source>
</evidence>
<dbReference type="OrthoDB" id="9789123at2"/>
<dbReference type="Proteomes" id="UP000240572">
    <property type="component" value="Unassembled WGS sequence"/>
</dbReference>
<dbReference type="AlphaFoldDB" id="A0A2P8D3Z2"/>
<keyword evidence="1 4" id="KW-0489">Methyltransferase</keyword>
<dbReference type="Gene3D" id="1.10.150.290">
    <property type="entry name" value="S-adenosyl-L-methionine-dependent methyltransferases"/>
    <property type="match status" value="1"/>
</dbReference>
<evidence type="ECO:0000259" key="3">
    <source>
        <dbReference type="Pfam" id="PF13649"/>
    </source>
</evidence>
<accession>A0A2P8D3Z2</accession>
<evidence type="ECO:0000256" key="1">
    <source>
        <dbReference type="ARBA" id="ARBA00022603"/>
    </source>
</evidence>
<dbReference type="RefSeq" id="WP_106523030.1">
    <property type="nucleotide sequence ID" value="NZ_PYGD01000004.1"/>
</dbReference>
<dbReference type="InterPro" id="IPR041698">
    <property type="entry name" value="Methyltransf_25"/>
</dbReference>
<proteinExistence type="predicted"/>
<protein>
    <submittedName>
        <fullName evidence="4">Trans-aconitate 2-methyltransferase</fullName>
    </submittedName>
</protein>
<dbReference type="EMBL" id="PYGD01000004">
    <property type="protein sequence ID" value="PSK91948.1"/>
    <property type="molecule type" value="Genomic_DNA"/>
</dbReference>
<evidence type="ECO:0000313" key="5">
    <source>
        <dbReference type="Proteomes" id="UP000240572"/>
    </source>
</evidence>
<dbReference type="SUPFAM" id="SSF53335">
    <property type="entry name" value="S-adenosyl-L-methionine-dependent methyltransferases"/>
    <property type="match status" value="1"/>
</dbReference>
<evidence type="ECO:0000256" key="2">
    <source>
        <dbReference type="ARBA" id="ARBA00022679"/>
    </source>
</evidence>
<dbReference type="GO" id="GO:0030798">
    <property type="term" value="F:trans-aconitate 2-methyltransferase activity"/>
    <property type="evidence" value="ECO:0007669"/>
    <property type="project" value="InterPro"/>
</dbReference>
<dbReference type="InterPro" id="IPR023149">
    <property type="entry name" value="Trans_acon_MeTrfase_C"/>
</dbReference>
<feature type="domain" description="Methyltransferase" evidence="3">
    <location>
        <begin position="35"/>
        <end position="125"/>
    </location>
</feature>
<keyword evidence="5" id="KW-1185">Reference proteome</keyword>